<keyword evidence="1" id="KW-0808">Transferase</keyword>
<reference evidence="5" key="1">
    <citation type="journal article" date="2014" name="Int. J. Syst. Evol. Microbiol.">
        <title>Complete genome of a new Firmicutes species belonging to the dominant human colonic microbiota ('Ruminococcus bicirculans') reveals two chromosomes and a selective capacity to utilize plant glucans.</title>
        <authorList>
            <consortium name="NISC Comparative Sequencing Program"/>
            <person name="Wegmann U."/>
            <person name="Louis P."/>
            <person name="Goesmann A."/>
            <person name="Henrissat B."/>
            <person name="Duncan S.H."/>
            <person name="Flint H.J."/>
        </authorList>
    </citation>
    <scope>NUCLEOTIDE SEQUENCE</scope>
    <source>
        <strain evidence="5">NBRC 108219</strain>
    </source>
</reference>
<feature type="domain" description="N-acetyltransferase" evidence="4">
    <location>
        <begin position="10"/>
        <end position="165"/>
    </location>
</feature>
<comment type="caution">
    <text evidence="5">The sequence shown here is derived from an EMBL/GenBank/DDBJ whole genome shotgun (WGS) entry which is preliminary data.</text>
</comment>
<sequence>MDAVLKTQRLVLRPFEISDAPAFRSIVADPAVTRMTSSFPTQYDRLSAQGFIEIARIRTALGHAYDWAITEKDVLIGSMGLFRIGGHWEIGYALARTAWGRGLATEAVTKIAEAFRRNHPKQPLHASVFTDNPGSRHVLLKCGFKQDEAVTSGYSLGRMERRSLWNFILPDSPVDLQSSRGAVTALAASRETP</sequence>
<name>A0ABQ5V849_9PROT</name>
<dbReference type="Pfam" id="PF13302">
    <property type="entry name" value="Acetyltransf_3"/>
    <property type="match status" value="1"/>
</dbReference>
<keyword evidence="2" id="KW-0012">Acyltransferase</keyword>
<evidence type="ECO:0000313" key="5">
    <source>
        <dbReference type="EMBL" id="GLQ23154.1"/>
    </source>
</evidence>
<dbReference type="PROSITE" id="PS51186">
    <property type="entry name" value="GNAT"/>
    <property type="match status" value="1"/>
</dbReference>
<protein>
    <recommendedName>
        <fullName evidence="4">N-acetyltransferase domain-containing protein</fullName>
    </recommendedName>
</protein>
<dbReference type="PANTHER" id="PTHR43792:SF8">
    <property type="entry name" value="[RIBOSOMAL PROTEIN US5]-ALANINE N-ACETYLTRANSFERASE"/>
    <property type="match status" value="1"/>
</dbReference>
<evidence type="ECO:0000313" key="6">
    <source>
        <dbReference type="Proteomes" id="UP001161391"/>
    </source>
</evidence>
<dbReference type="SUPFAM" id="SSF55729">
    <property type="entry name" value="Acyl-CoA N-acyltransferases (Nat)"/>
    <property type="match status" value="1"/>
</dbReference>
<dbReference type="InterPro" id="IPR016181">
    <property type="entry name" value="Acyl_CoA_acyltransferase"/>
</dbReference>
<dbReference type="EMBL" id="BSNK01000001">
    <property type="protein sequence ID" value="GLQ23154.1"/>
    <property type="molecule type" value="Genomic_DNA"/>
</dbReference>
<evidence type="ECO:0000256" key="2">
    <source>
        <dbReference type="ARBA" id="ARBA00023315"/>
    </source>
</evidence>
<dbReference type="Proteomes" id="UP001161391">
    <property type="component" value="Unassembled WGS sequence"/>
</dbReference>
<dbReference type="Gene3D" id="3.40.630.30">
    <property type="match status" value="1"/>
</dbReference>
<evidence type="ECO:0000259" key="4">
    <source>
        <dbReference type="PROSITE" id="PS51186"/>
    </source>
</evidence>
<reference evidence="5" key="2">
    <citation type="submission" date="2023-01" db="EMBL/GenBank/DDBJ databases">
        <title>Draft genome sequence of Algimonas ampicilliniresistens strain NBRC 108219.</title>
        <authorList>
            <person name="Sun Q."/>
            <person name="Mori K."/>
        </authorList>
    </citation>
    <scope>NUCLEOTIDE SEQUENCE</scope>
    <source>
        <strain evidence="5">NBRC 108219</strain>
    </source>
</reference>
<evidence type="ECO:0000256" key="1">
    <source>
        <dbReference type="ARBA" id="ARBA00022679"/>
    </source>
</evidence>
<accession>A0ABQ5V849</accession>
<comment type="similarity">
    <text evidence="3">Belongs to the acetyltransferase family. RimJ subfamily.</text>
</comment>
<proteinExistence type="inferred from homology"/>
<dbReference type="RefSeq" id="WP_284388271.1">
    <property type="nucleotide sequence ID" value="NZ_BSNK01000001.1"/>
</dbReference>
<evidence type="ECO:0000256" key="3">
    <source>
        <dbReference type="ARBA" id="ARBA00038502"/>
    </source>
</evidence>
<dbReference type="InterPro" id="IPR051531">
    <property type="entry name" value="N-acetyltransferase"/>
</dbReference>
<dbReference type="PANTHER" id="PTHR43792">
    <property type="entry name" value="GNAT FAMILY, PUTATIVE (AFU_ORTHOLOGUE AFUA_3G00765)-RELATED-RELATED"/>
    <property type="match status" value="1"/>
</dbReference>
<organism evidence="5 6">
    <name type="scientific">Algimonas ampicilliniresistens</name>
    <dbReference type="NCBI Taxonomy" id="1298735"/>
    <lineage>
        <taxon>Bacteria</taxon>
        <taxon>Pseudomonadati</taxon>
        <taxon>Pseudomonadota</taxon>
        <taxon>Alphaproteobacteria</taxon>
        <taxon>Maricaulales</taxon>
        <taxon>Robiginitomaculaceae</taxon>
        <taxon>Algimonas</taxon>
    </lineage>
</organism>
<keyword evidence="6" id="KW-1185">Reference proteome</keyword>
<dbReference type="InterPro" id="IPR000182">
    <property type="entry name" value="GNAT_dom"/>
</dbReference>
<gene>
    <name evidence="5" type="ORF">GCM10007853_10280</name>
</gene>